<feature type="region of interest" description="Disordered" evidence="6">
    <location>
        <begin position="83"/>
        <end position="105"/>
    </location>
</feature>
<protein>
    <submittedName>
        <fullName evidence="8">Nucleobase-ascorbate transporter 3</fullName>
    </submittedName>
</protein>
<keyword evidence="9" id="KW-1185">Reference proteome</keyword>
<sequence length="105" mass="11579">MILAFQHYIVMLGTTVMVSSLLVPLMGGNHGDKARVIQTLLFMSGVNTLLQTLIGTRLPTVMNASFAFVIPVMSIIKDFASGNFEDDHESDCRDSSTPLERFKDL</sequence>
<evidence type="ECO:0000256" key="6">
    <source>
        <dbReference type="SAM" id="MobiDB-lite"/>
    </source>
</evidence>
<reference evidence="8" key="2">
    <citation type="submission" date="2023-06" db="EMBL/GenBank/DDBJ databases">
        <authorList>
            <person name="Ma L."/>
            <person name="Liu K.-W."/>
            <person name="Li Z."/>
            <person name="Hsiao Y.-Y."/>
            <person name="Qi Y."/>
            <person name="Fu T."/>
            <person name="Tang G."/>
            <person name="Zhang D."/>
            <person name="Sun W.-H."/>
            <person name="Liu D.-K."/>
            <person name="Li Y."/>
            <person name="Chen G.-Z."/>
            <person name="Liu X.-D."/>
            <person name="Liao X.-Y."/>
            <person name="Jiang Y.-T."/>
            <person name="Yu X."/>
            <person name="Hao Y."/>
            <person name="Huang J."/>
            <person name="Zhao X.-W."/>
            <person name="Ke S."/>
            <person name="Chen Y.-Y."/>
            <person name="Wu W.-L."/>
            <person name="Hsu J.-L."/>
            <person name="Lin Y.-F."/>
            <person name="Huang M.-D."/>
            <person name="Li C.-Y."/>
            <person name="Huang L."/>
            <person name="Wang Z.-W."/>
            <person name="Zhao X."/>
            <person name="Zhong W.-Y."/>
            <person name="Peng D.-H."/>
            <person name="Ahmad S."/>
            <person name="Lan S."/>
            <person name="Zhang J.-S."/>
            <person name="Tsai W.-C."/>
            <person name="Van De Peer Y."/>
            <person name="Liu Z.-J."/>
        </authorList>
    </citation>
    <scope>NUCLEOTIDE SEQUENCE</scope>
    <source>
        <strain evidence="8">SCP</strain>
        <tissue evidence="8">Leaves</tissue>
    </source>
</reference>
<name>A0AAV9AX21_ACOGR</name>
<dbReference type="Pfam" id="PF00860">
    <property type="entry name" value="Xan_ur_permease"/>
    <property type="match status" value="1"/>
</dbReference>
<dbReference type="EMBL" id="JAUJYN010000006">
    <property type="protein sequence ID" value="KAK1268861.1"/>
    <property type="molecule type" value="Genomic_DNA"/>
</dbReference>
<evidence type="ECO:0000256" key="4">
    <source>
        <dbReference type="ARBA" id="ARBA00022989"/>
    </source>
</evidence>
<dbReference type="GO" id="GO:0022857">
    <property type="term" value="F:transmembrane transporter activity"/>
    <property type="evidence" value="ECO:0007669"/>
    <property type="project" value="InterPro"/>
</dbReference>
<feature type="transmembrane region" description="Helical" evidence="7">
    <location>
        <begin position="6"/>
        <end position="24"/>
    </location>
</feature>
<keyword evidence="3 7" id="KW-0812">Transmembrane</keyword>
<dbReference type="GO" id="GO:0016020">
    <property type="term" value="C:membrane"/>
    <property type="evidence" value="ECO:0007669"/>
    <property type="project" value="UniProtKB-SubCell"/>
</dbReference>
<evidence type="ECO:0000313" key="9">
    <source>
        <dbReference type="Proteomes" id="UP001179952"/>
    </source>
</evidence>
<evidence type="ECO:0000256" key="1">
    <source>
        <dbReference type="ARBA" id="ARBA00004141"/>
    </source>
</evidence>
<keyword evidence="5 7" id="KW-0472">Membrane</keyword>
<dbReference type="PANTHER" id="PTHR11119">
    <property type="entry name" value="XANTHINE-URACIL / VITAMIN C PERMEASE FAMILY MEMBER"/>
    <property type="match status" value="1"/>
</dbReference>
<accession>A0AAV9AX21</accession>
<evidence type="ECO:0000256" key="3">
    <source>
        <dbReference type="ARBA" id="ARBA00022692"/>
    </source>
</evidence>
<dbReference type="InterPro" id="IPR006043">
    <property type="entry name" value="NCS2"/>
</dbReference>
<comment type="similarity">
    <text evidence="2">Belongs to the nucleobase:cation symporter-2 (NCS2) (TC 2.A.40) family.</text>
</comment>
<gene>
    <name evidence="8" type="ORF">QJS04_geneDACA006542</name>
</gene>
<comment type="subcellular location">
    <subcellularLocation>
        <location evidence="1">Membrane</location>
        <topology evidence="1">Multi-pass membrane protein</topology>
    </subcellularLocation>
</comment>
<feature type="compositionally biased region" description="Basic and acidic residues" evidence="6">
    <location>
        <begin position="90"/>
        <end position="105"/>
    </location>
</feature>
<evidence type="ECO:0000313" key="8">
    <source>
        <dbReference type="EMBL" id="KAK1268861.1"/>
    </source>
</evidence>
<evidence type="ECO:0000256" key="5">
    <source>
        <dbReference type="ARBA" id="ARBA00023136"/>
    </source>
</evidence>
<proteinExistence type="inferred from homology"/>
<organism evidence="8 9">
    <name type="scientific">Acorus gramineus</name>
    <name type="common">Dwarf sweet flag</name>
    <dbReference type="NCBI Taxonomy" id="55184"/>
    <lineage>
        <taxon>Eukaryota</taxon>
        <taxon>Viridiplantae</taxon>
        <taxon>Streptophyta</taxon>
        <taxon>Embryophyta</taxon>
        <taxon>Tracheophyta</taxon>
        <taxon>Spermatophyta</taxon>
        <taxon>Magnoliopsida</taxon>
        <taxon>Liliopsida</taxon>
        <taxon>Acoraceae</taxon>
        <taxon>Acorus</taxon>
    </lineage>
</organism>
<keyword evidence="4 7" id="KW-1133">Transmembrane helix</keyword>
<dbReference type="Proteomes" id="UP001179952">
    <property type="component" value="Unassembled WGS sequence"/>
</dbReference>
<feature type="transmembrane region" description="Helical" evidence="7">
    <location>
        <begin position="36"/>
        <end position="54"/>
    </location>
</feature>
<evidence type="ECO:0000256" key="2">
    <source>
        <dbReference type="ARBA" id="ARBA00008821"/>
    </source>
</evidence>
<reference evidence="8" key="1">
    <citation type="journal article" date="2023" name="Nat. Commun.">
        <title>Diploid and tetraploid genomes of Acorus and the evolution of monocots.</title>
        <authorList>
            <person name="Ma L."/>
            <person name="Liu K.W."/>
            <person name="Li Z."/>
            <person name="Hsiao Y.Y."/>
            <person name="Qi Y."/>
            <person name="Fu T."/>
            <person name="Tang G.D."/>
            <person name="Zhang D."/>
            <person name="Sun W.H."/>
            <person name="Liu D.K."/>
            <person name="Li Y."/>
            <person name="Chen G.Z."/>
            <person name="Liu X.D."/>
            <person name="Liao X.Y."/>
            <person name="Jiang Y.T."/>
            <person name="Yu X."/>
            <person name="Hao Y."/>
            <person name="Huang J."/>
            <person name="Zhao X.W."/>
            <person name="Ke S."/>
            <person name="Chen Y.Y."/>
            <person name="Wu W.L."/>
            <person name="Hsu J.L."/>
            <person name="Lin Y.F."/>
            <person name="Huang M.D."/>
            <person name="Li C.Y."/>
            <person name="Huang L."/>
            <person name="Wang Z.W."/>
            <person name="Zhao X."/>
            <person name="Zhong W.Y."/>
            <person name="Peng D.H."/>
            <person name="Ahmad S."/>
            <person name="Lan S."/>
            <person name="Zhang J.S."/>
            <person name="Tsai W.C."/>
            <person name="Van de Peer Y."/>
            <person name="Liu Z.J."/>
        </authorList>
    </citation>
    <scope>NUCLEOTIDE SEQUENCE</scope>
    <source>
        <strain evidence="8">SCP</strain>
    </source>
</reference>
<evidence type="ECO:0000256" key="7">
    <source>
        <dbReference type="SAM" id="Phobius"/>
    </source>
</evidence>
<dbReference type="AlphaFoldDB" id="A0AAV9AX21"/>
<comment type="caution">
    <text evidence="8">The sequence shown here is derived from an EMBL/GenBank/DDBJ whole genome shotgun (WGS) entry which is preliminary data.</text>
</comment>